<gene>
    <name evidence="1" type="ORF">R1flu_004914</name>
</gene>
<sequence length="110" mass="12737">MTEVGKNRSSDYAFNFSLLEDCTHQQEATEMNFQVMVFLFSETFRLRTCVCGISTVEKYFSTEAMDHLEMDDRMSQAYWMTGVVPYLKACGTTGDLNSNRSYIAFKELFE</sequence>
<dbReference type="AlphaFoldDB" id="A0ABD1YS02"/>
<organism evidence="1 2">
    <name type="scientific">Riccia fluitans</name>
    <dbReference type="NCBI Taxonomy" id="41844"/>
    <lineage>
        <taxon>Eukaryota</taxon>
        <taxon>Viridiplantae</taxon>
        <taxon>Streptophyta</taxon>
        <taxon>Embryophyta</taxon>
        <taxon>Marchantiophyta</taxon>
        <taxon>Marchantiopsida</taxon>
        <taxon>Marchantiidae</taxon>
        <taxon>Marchantiales</taxon>
        <taxon>Ricciaceae</taxon>
        <taxon>Riccia</taxon>
    </lineage>
</organism>
<proteinExistence type="predicted"/>
<comment type="caution">
    <text evidence="1">The sequence shown here is derived from an EMBL/GenBank/DDBJ whole genome shotgun (WGS) entry which is preliminary data.</text>
</comment>
<protein>
    <submittedName>
        <fullName evidence="1">Uncharacterized protein</fullName>
    </submittedName>
</protein>
<name>A0ABD1YS02_9MARC</name>
<reference evidence="1 2" key="1">
    <citation type="submission" date="2024-09" db="EMBL/GenBank/DDBJ databases">
        <title>Chromosome-scale assembly of Riccia fluitans.</title>
        <authorList>
            <person name="Paukszto L."/>
            <person name="Sawicki J."/>
            <person name="Karawczyk K."/>
            <person name="Piernik-Szablinska J."/>
            <person name="Szczecinska M."/>
            <person name="Mazdziarz M."/>
        </authorList>
    </citation>
    <scope>NUCLEOTIDE SEQUENCE [LARGE SCALE GENOMIC DNA]</scope>
    <source>
        <strain evidence="1">Rf_01</strain>
        <tissue evidence="1">Aerial parts of the thallus</tissue>
    </source>
</reference>
<keyword evidence="2" id="KW-1185">Reference proteome</keyword>
<dbReference type="Proteomes" id="UP001605036">
    <property type="component" value="Unassembled WGS sequence"/>
</dbReference>
<accession>A0ABD1YS02</accession>
<evidence type="ECO:0000313" key="1">
    <source>
        <dbReference type="EMBL" id="KAL2633435.1"/>
    </source>
</evidence>
<dbReference type="EMBL" id="JBHFFA010000003">
    <property type="protein sequence ID" value="KAL2633435.1"/>
    <property type="molecule type" value="Genomic_DNA"/>
</dbReference>
<evidence type="ECO:0000313" key="2">
    <source>
        <dbReference type="Proteomes" id="UP001605036"/>
    </source>
</evidence>